<name>A0A9W6X0Q4_9STRA</name>
<comment type="caution">
    <text evidence="2">The sequence shown here is derived from an EMBL/GenBank/DDBJ whole genome shotgun (WGS) entry which is preliminary data.</text>
</comment>
<dbReference type="PANTHER" id="PTHR45643">
    <property type="entry name" value="REVERSE TRANSCRIPTASE"/>
    <property type="match status" value="1"/>
</dbReference>
<dbReference type="AlphaFoldDB" id="A0A9W6X0Q4"/>
<sequence>MAYAYQCQGTEGVPWSRHVLVQIREQLRGQDSPVAAAPKKDATWDWTAECQQAFHAVKQGLTEAPIMAVADQDRQSHVVCDASDSAIECAFMNTITRDVIAWSTINRVS</sequence>
<dbReference type="InterPro" id="IPR041577">
    <property type="entry name" value="RT_RNaseH_2"/>
</dbReference>
<evidence type="ECO:0000259" key="1">
    <source>
        <dbReference type="Pfam" id="PF17919"/>
    </source>
</evidence>
<protein>
    <submittedName>
        <fullName evidence="2">Unnamed protein product</fullName>
    </submittedName>
</protein>
<evidence type="ECO:0000313" key="2">
    <source>
        <dbReference type="EMBL" id="GMF24617.1"/>
    </source>
</evidence>
<dbReference type="InterPro" id="IPR043128">
    <property type="entry name" value="Rev_trsase/Diguanyl_cyclase"/>
</dbReference>
<accession>A0A9W6X0Q4</accession>
<evidence type="ECO:0000313" key="3">
    <source>
        <dbReference type="Proteomes" id="UP001165121"/>
    </source>
</evidence>
<organism evidence="2 3">
    <name type="scientific">Phytophthora fragariaefolia</name>
    <dbReference type="NCBI Taxonomy" id="1490495"/>
    <lineage>
        <taxon>Eukaryota</taxon>
        <taxon>Sar</taxon>
        <taxon>Stramenopiles</taxon>
        <taxon>Oomycota</taxon>
        <taxon>Peronosporomycetes</taxon>
        <taxon>Peronosporales</taxon>
        <taxon>Peronosporaceae</taxon>
        <taxon>Phytophthora</taxon>
    </lineage>
</organism>
<dbReference type="PANTHER" id="PTHR45643:SF1">
    <property type="entry name" value="CHROMO DOMAIN-CONTAINING PROTEIN"/>
    <property type="match status" value="1"/>
</dbReference>
<dbReference type="InterPro" id="IPR043502">
    <property type="entry name" value="DNA/RNA_pol_sf"/>
</dbReference>
<gene>
    <name evidence="2" type="ORF">Pfra01_000417400</name>
</gene>
<reference evidence="2" key="1">
    <citation type="submission" date="2023-04" db="EMBL/GenBank/DDBJ databases">
        <title>Phytophthora fragariaefolia NBRC 109709.</title>
        <authorList>
            <person name="Ichikawa N."/>
            <person name="Sato H."/>
            <person name="Tonouchi N."/>
        </authorList>
    </citation>
    <scope>NUCLEOTIDE SEQUENCE</scope>
    <source>
        <strain evidence="2">NBRC 109709</strain>
    </source>
</reference>
<dbReference type="Gene3D" id="3.30.70.270">
    <property type="match status" value="1"/>
</dbReference>
<dbReference type="SUPFAM" id="SSF56672">
    <property type="entry name" value="DNA/RNA polymerases"/>
    <property type="match status" value="1"/>
</dbReference>
<keyword evidence="3" id="KW-1185">Reference proteome</keyword>
<dbReference type="Pfam" id="PF17919">
    <property type="entry name" value="RT_RNaseH_2"/>
    <property type="match status" value="1"/>
</dbReference>
<dbReference type="EMBL" id="BSXT01000334">
    <property type="protein sequence ID" value="GMF24617.1"/>
    <property type="molecule type" value="Genomic_DNA"/>
</dbReference>
<proteinExistence type="predicted"/>
<dbReference type="Proteomes" id="UP001165121">
    <property type="component" value="Unassembled WGS sequence"/>
</dbReference>
<feature type="domain" description="Reverse transcriptase/retrotransposon-derived protein RNase H-like" evidence="1">
    <location>
        <begin position="46"/>
        <end position="96"/>
    </location>
</feature>